<reference evidence="1 2" key="1">
    <citation type="submission" date="2016-12" db="EMBL/GenBank/DDBJ databases">
        <title>Providencia rettgeri phage vB-PreS_PR1 - a deep-branching member of the T5-like siphoviruses.</title>
        <authorList>
            <person name="Oliveira H."/>
            <person name="Pinto G."/>
            <person name="Hendrix H."/>
            <person name="Noben J.-P."/>
            <person name="Gawor J."/>
            <person name="Lobocka M."/>
            <person name="Lavigne R."/>
            <person name="Azeredo J."/>
        </authorList>
    </citation>
    <scope>NUCLEOTIDE SEQUENCE [LARGE SCALE GENOMIC DNA]</scope>
</reference>
<dbReference type="OrthoDB" id="9936at10239"/>
<accession>A0A1S6KUZ7</accession>
<gene>
    <name evidence="1" type="ORF">PR1_146</name>
</gene>
<keyword evidence="2" id="KW-1185">Reference proteome</keyword>
<evidence type="ECO:0000313" key="1">
    <source>
        <dbReference type="EMBL" id="AQT25258.1"/>
    </source>
</evidence>
<name>A0A1S6KUZ7_9CAUD</name>
<dbReference type="Pfam" id="PF24163">
    <property type="entry name" value="HCP"/>
    <property type="match status" value="1"/>
</dbReference>
<evidence type="ECO:0000313" key="2">
    <source>
        <dbReference type="Proteomes" id="UP000222417"/>
    </source>
</evidence>
<organism evidence="1 2">
    <name type="scientific">Providencia phage vB_PreS_PR1</name>
    <dbReference type="NCBI Taxonomy" id="1931407"/>
    <lineage>
        <taxon>Viruses</taxon>
        <taxon>Duplodnaviria</taxon>
        <taxon>Heunggongvirae</taxon>
        <taxon>Uroviricota</taxon>
        <taxon>Caudoviricetes</taxon>
        <taxon>Demerecviridae</taxon>
        <taxon>Priunavirus</taxon>
        <taxon>Priunavirus PR1</taxon>
    </lineage>
</organism>
<evidence type="ECO:0008006" key="3">
    <source>
        <dbReference type="Google" id="ProtNLM"/>
    </source>
</evidence>
<sequence>MATEILSENEYMEMRNLPQALDSEVKSYLAAANALILNQLNWSVSEEGTEFLEVFNGRDRYFINNLQATKISKFHIITDPSNNMADRCHILDSGRLYISPPVPSGMYKITYDADTIEWARDLKLAVALTVEYWEKHEYRNSRSFGGENITFMNQITGLPKHIMTIVNSHRII</sequence>
<dbReference type="InterPro" id="IPR056472">
    <property type="entry name" value="HCP"/>
</dbReference>
<protein>
    <recommendedName>
        <fullName evidence="3">Head completion protein</fullName>
    </recommendedName>
</protein>
<dbReference type="EMBL" id="KY363465">
    <property type="protein sequence ID" value="AQT25258.1"/>
    <property type="molecule type" value="Genomic_DNA"/>
</dbReference>
<dbReference type="Proteomes" id="UP000222417">
    <property type="component" value="Segment"/>
</dbReference>
<proteinExistence type="predicted"/>